<feature type="compositionally biased region" description="Polar residues" evidence="8">
    <location>
        <begin position="34"/>
        <end position="47"/>
    </location>
</feature>
<dbReference type="CDD" id="cd11397">
    <property type="entry name" value="bHLHzip_MITF_like"/>
    <property type="match status" value="1"/>
</dbReference>
<evidence type="ECO:0000256" key="5">
    <source>
        <dbReference type="ARBA" id="ARBA00023163"/>
    </source>
</evidence>
<dbReference type="GO" id="GO:0000981">
    <property type="term" value="F:DNA-binding transcription factor activity, RNA polymerase II-specific"/>
    <property type="evidence" value="ECO:0007669"/>
    <property type="project" value="TreeGrafter"/>
</dbReference>
<dbReference type="GO" id="GO:0000978">
    <property type="term" value="F:RNA polymerase II cis-regulatory region sequence-specific DNA binding"/>
    <property type="evidence" value="ECO:0007669"/>
    <property type="project" value="TreeGrafter"/>
</dbReference>
<keyword evidence="11" id="KW-1185">Reference proteome</keyword>
<dbReference type="eggNOG" id="KOG1318">
    <property type="taxonomic scope" value="Eukaryota"/>
</dbReference>
<keyword evidence="5" id="KW-0804">Transcription</keyword>
<feature type="region of interest" description="Disordered" evidence="8">
    <location>
        <begin position="404"/>
        <end position="424"/>
    </location>
</feature>
<feature type="compositionally biased region" description="Basic and acidic residues" evidence="8">
    <location>
        <begin position="17"/>
        <end position="29"/>
    </location>
</feature>
<feature type="compositionally biased region" description="Low complexity" evidence="8">
    <location>
        <begin position="406"/>
        <end position="424"/>
    </location>
</feature>
<evidence type="ECO:0000256" key="3">
    <source>
        <dbReference type="ARBA" id="ARBA00023015"/>
    </source>
</evidence>
<dbReference type="PANTHER" id="PTHR45776:SF2">
    <property type="entry name" value="MIP04163P"/>
    <property type="match status" value="1"/>
</dbReference>
<dbReference type="KEGG" id="aqu:100638309"/>
<evidence type="ECO:0000313" key="10">
    <source>
        <dbReference type="EnsemblMetazoa" id="Aqu2.1.21049_001"/>
    </source>
</evidence>
<dbReference type="InterPro" id="IPR036638">
    <property type="entry name" value="HLH_DNA-bd_sf"/>
</dbReference>
<feature type="coiled-coil region" evidence="7">
    <location>
        <begin position="341"/>
        <end position="378"/>
    </location>
</feature>
<feature type="region of interest" description="Disordered" evidence="8">
    <location>
        <begin position="454"/>
        <end position="478"/>
    </location>
</feature>
<feature type="region of interest" description="Disordered" evidence="8">
    <location>
        <begin position="138"/>
        <end position="182"/>
    </location>
</feature>
<dbReference type="Pfam" id="PF00010">
    <property type="entry name" value="HLH"/>
    <property type="match status" value="1"/>
</dbReference>
<dbReference type="STRING" id="400682.A0A1X7U046"/>
<protein>
    <recommendedName>
        <fullName evidence="9">BHLH domain-containing protein</fullName>
    </recommendedName>
</protein>
<feature type="compositionally biased region" description="Low complexity" evidence="8">
    <location>
        <begin position="462"/>
        <end position="475"/>
    </location>
</feature>
<keyword evidence="6" id="KW-0539">Nucleus</keyword>
<name>A0A1X7U046_AMPQE</name>
<dbReference type="Pfam" id="PF15951">
    <property type="entry name" value="MITF_TFEB_C_3_N"/>
    <property type="match status" value="1"/>
</dbReference>
<dbReference type="SMART" id="SM00353">
    <property type="entry name" value="HLH"/>
    <property type="match status" value="1"/>
</dbReference>
<dbReference type="EnsemblMetazoa" id="XM_020001194.1">
    <property type="protein sequence ID" value="XP_019856753.1"/>
    <property type="gene ID" value="LOC100638309"/>
</dbReference>
<evidence type="ECO:0000256" key="1">
    <source>
        <dbReference type="ARBA" id="ARBA00004123"/>
    </source>
</evidence>
<feature type="compositionally biased region" description="Polar residues" evidence="8">
    <location>
        <begin position="138"/>
        <end position="168"/>
    </location>
</feature>
<feature type="domain" description="BHLH" evidence="9">
    <location>
        <begin position="292"/>
        <end position="344"/>
    </location>
</feature>
<dbReference type="InterPro" id="IPR031867">
    <property type="entry name" value="MiT/TFE_N"/>
</dbReference>
<feature type="region of interest" description="Disordered" evidence="8">
    <location>
        <begin position="17"/>
        <end position="54"/>
    </location>
</feature>
<proteinExistence type="inferred from homology"/>
<dbReference type="GO" id="GO:0046983">
    <property type="term" value="F:protein dimerization activity"/>
    <property type="evidence" value="ECO:0007669"/>
    <property type="project" value="InterPro"/>
</dbReference>
<evidence type="ECO:0000313" key="11">
    <source>
        <dbReference type="Proteomes" id="UP000007879"/>
    </source>
</evidence>
<keyword evidence="3" id="KW-0805">Transcription regulation</keyword>
<evidence type="ECO:0000259" key="9">
    <source>
        <dbReference type="PROSITE" id="PS50888"/>
    </source>
</evidence>
<evidence type="ECO:0000256" key="7">
    <source>
        <dbReference type="SAM" id="Coils"/>
    </source>
</evidence>
<evidence type="ECO:0000256" key="6">
    <source>
        <dbReference type="ARBA" id="ARBA00023242"/>
    </source>
</evidence>
<keyword evidence="7" id="KW-0175">Coiled coil</keyword>
<dbReference type="EnsemblMetazoa" id="XM_011408070.2">
    <property type="protein sequence ID" value="XP_011406372.2"/>
    <property type="gene ID" value="LOC100638309"/>
</dbReference>
<comment type="subcellular location">
    <subcellularLocation>
        <location evidence="1">Nucleus</location>
    </subcellularLocation>
</comment>
<dbReference type="InParanoid" id="A0A1X7U046"/>
<dbReference type="InterPro" id="IPR011598">
    <property type="entry name" value="bHLH_dom"/>
</dbReference>
<dbReference type="GO" id="GO:0005634">
    <property type="term" value="C:nucleus"/>
    <property type="evidence" value="ECO:0007669"/>
    <property type="project" value="UniProtKB-SubCell"/>
</dbReference>
<reference evidence="11" key="1">
    <citation type="journal article" date="2010" name="Nature">
        <title>The Amphimedon queenslandica genome and the evolution of animal complexity.</title>
        <authorList>
            <person name="Srivastava M."/>
            <person name="Simakov O."/>
            <person name="Chapman J."/>
            <person name="Fahey B."/>
            <person name="Gauthier M.E."/>
            <person name="Mitros T."/>
            <person name="Richards G.S."/>
            <person name="Conaco C."/>
            <person name="Dacre M."/>
            <person name="Hellsten U."/>
            <person name="Larroux C."/>
            <person name="Putnam N.H."/>
            <person name="Stanke M."/>
            <person name="Adamska M."/>
            <person name="Darling A."/>
            <person name="Degnan S.M."/>
            <person name="Oakley T.H."/>
            <person name="Plachetzki D.C."/>
            <person name="Zhai Y."/>
            <person name="Adamski M."/>
            <person name="Calcino A."/>
            <person name="Cummins S.F."/>
            <person name="Goodstein D.M."/>
            <person name="Harris C."/>
            <person name="Jackson D.J."/>
            <person name="Leys S.P."/>
            <person name="Shu S."/>
            <person name="Woodcroft B.J."/>
            <person name="Vervoort M."/>
            <person name="Kosik K.S."/>
            <person name="Manning G."/>
            <person name="Degnan B.M."/>
            <person name="Rokhsar D.S."/>
        </authorList>
    </citation>
    <scope>NUCLEOTIDE SEQUENCE [LARGE SCALE GENOMIC DNA]</scope>
</reference>
<dbReference type="Gene3D" id="4.10.280.10">
    <property type="entry name" value="Helix-loop-helix DNA-binding domain"/>
    <property type="match status" value="1"/>
</dbReference>
<evidence type="ECO:0000256" key="2">
    <source>
        <dbReference type="ARBA" id="ARBA00008289"/>
    </source>
</evidence>
<reference evidence="10" key="2">
    <citation type="submission" date="2017-05" db="UniProtKB">
        <authorList>
            <consortium name="EnsemblMetazoa"/>
        </authorList>
    </citation>
    <scope>IDENTIFICATION</scope>
</reference>
<dbReference type="PANTHER" id="PTHR45776">
    <property type="entry name" value="MIP04163P"/>
    <property type="match status" value="1"/>
</dbReference>
<dbReference type="AlphaFoldDB" id="A0A1X7U046"/>
<accession>A0A1X7U046</accession>
<organism evidence="10">
    <name type="scientific">Amphimedon queenslandica</name>
    <name type="common">Sponge</name>
    <dbReference type="NCBI Taxonomy" id="400682"/>
    <lineage>
        <taxon>Eukaryota</taxon>
        <taxon>Metazoa</taxon>
        <taxon>Porifera</taxon>
        <taxon>Demospongiae</taxon>
        <taxon>Heteroscleromorpha</taxon>
        <taxon>Haplosclerida</taxon>
        <taxon>Niphatidae</taxon>
        <taxon>Amphimedon</taxon>
    </lineage>
</organism>
<dbReference type="SUPFAM" id="SSF47459">
    <property type="entry name" value="HLH, helix-loop-helix DNA-binding domain"/>
    <property type="match status" value="1"/>
</dbReference>
<sequence length="511" mass="56657">MHGNRIKLRQQLEKERLELERRGEEEERRRQRNAIVSQSSNSVSIPQKPQPPQVTVEVPKNVLEVHSSLQNPTPFHVESIRQNQLHQYLSASQGLSSPLSTHSAPASNNVYGSGAGSANSGPRTIQAYSVQKDPMLSEVSSDFNHSPVHQAQSTAPVSGLHSMSSTEHYLQHPTPGVPVKSESPIMMSTDQPLSQNDQALIDDIMGIEDKLEGFTPLPFFEQQMMMPQTLPVSNNLLDMFGGGAASSHQMFVPQISSSCPPEVKEEKMREACSFGINPNASIDIKQFEKERIKKNNHNMIERRRRFNINDRIKELGMLLPSSESEARQNKGSILKASVDYIRKLQRDVERLKIQDAKQRQLEETNRQMRLRIQELELTARAHGIRTPSLTPETKQLADAADKVLGPTTPRARSPVSSTTTTPLSPHVFSGVDDYMLRASPGIDISKLNIKTEPLTEEDDDPTLSSHPLSSPPVVTQDPQMSLETTAIFSTSSSFLTSSSIAMANSTVFGES</sequence>
<feature type="region of interest" description="Disordered" evidence="8">
    <location>
        <begin position="94"/>
        <end position="122"/>
    </location>
</feature>
<keyword evidence="4" id="KW-0238">DNA-binding</keyword>
<comment type="similarity">
    <text evidence="2">Belongs to the MiT/TFE family.</text>
</comment>
<evidence type="ECO:0000256" key="4">
    <source>
        <dbReference type="ARBA" id="ARBA00023125"/>
    </source>
</evidence>
<dbReference type="Proteomes" id="UP000007879">
    <property type="component" value="Unassembled WGS sequence"/>
</dbReference>
<gene>
    <name evidence="10" type="primary">100638309</name>
</gene>
<dbReference type="PROSITE" id="PS50888">
    <property type="entry name" value="BHLH"/>
    <property type="match status" value="1"/>
</dbReference>
<dbReference type="OrthoDB" id="6242697at2759"/>
<evidence type="ECO:0000256" key="8">
    <source>
        <dbReference type="SAM" id="MobiDB-lite"/>
    </source>
</evidence>
<dbReference type="EnsemblMetazoa" id="Aqu2.1.21049_001">
    <property type="protein sequence ID" value="Aqu2.1.21049_001"/>
    <property type="gene ID" value="Aqu2.1.21049"/>
</dbReference>